<dbReference type="EMBL" id="BGZK01003275">
    <property type="protein sequence ID" value="GBO99440.1"/>
    <property type="molecule type" value="Genomic_DNA"/>
</dbReference>
<reference evidence="2 3" key="1">
    <citation type="journal article" date="2019" name="Commun. Biol.">
        <title>The bagworm genome reveals a unique fibroin gene that provides high tensile strength.</title>
        <authorList>
            <person name="Kono N."/>
            <person name="Nakamura H."/>
            <person name="Ohtoshi R."/>
            <person name="Tomita M."/>
            <person name="Numata K."/>
            <person name="Arakawa K."/>
        </authorList>
    </citation>
    <scope>NUCLEOTIDE SEQUENCE [LARGE SCALE GENOMIC DNA]</scope>
</reference>
<keyword evidence="1" id="KW-1133">Transmembrane helix</keyword>
<dbReference type="Proteomes" id="UP000299102">
    <property type="component" value="Unassembled WGS sequence"/>
</dbReference>
<keyword evidence="1" id="KW-0472">Membrane</keyword>
<feature type="transmembrane region" description="Helical" evidence="1">
    <location>
        <begin position="92"/>
        <end position="111"/>
    </location>
</feature>
<evidence type="ECO:0000313" key="2">
    <source>
        <dbReference type="EMBL" id="GBO99440.1"/>
    </source>
</evidence>
<evidence type="ECO:0000256" key="1">
    <source>
        <dbReference type="SAM" id="Phobius"/>
    </source>
</evidence>
<keyword evidence="3" id="KW-1185">Reference proteome</keyword>
<evidence type="ECO:0000313" key="3">
    <source>
        <dbReference type="Proteomes" id="UP000299102"/>
    </source>
</evidence>
<protein>
    <submittedName>
        <fullName evidence="2">Uncharacterized protein</fullName>
    </submittedName>
</protein>
<comment type="caution">
    <text evidence="2">The sequence shown here is derived from an EMBL/GenBank/DDBJ whole genome shotgun (WGS) entry which is preliminary data.</text>
</comment>
<gene>
    <name evidence="2" type="ORF">EVAR_70405_1</name>
</gene>
<keyword evidence="1" id="KW-0812">Transmembrane</keyword>
<accession>A0A4C1SEA9</accession>
<dbReference type="AlphaFoldDB" id="A0A4C1SEA9"/>
<organism evidence="2 3">
    <name type="scientific">Eumeta variegata</name>
    <name type="common">Bagworm moth</name>
    <name type="synonym">Eumeta japonica</name>
    <dbReference type="NCBI Taxonomy" id="151549"/>
    <lineage>
        <taxon>Eukaryota</taxon>
        <taxon>Metazoa</taxon>
        <taxon>Ecdysozoa</taxon>
        <taxon>Arthropoda</taxon>
        <taxon>Hexapoda</taxon>
        <taxon>Insecta</taxon>
        <taxon>Pterygota</taxon>
        <taxon>Neoptera</taxon>
        <taxon>Endopterygota</taxon>
        <taxon>Lepidoptera</taxon>
        <taxon>Glossata</taxon>
        <taxon>Ditrysia</taxon>
        <taxon>Tineoidea</taxon>
        <taxon>Psychidae</taxon>
        <taxon>Oiketicinae</taxon>
        <taxon>Eumeta</taxon>
    </lineage>
</organism>
<name>A0A4C1SEA9_EUMVA</name>
<sequence>MSHLRMVVSIISGYRSLGNRVRLLRFPYNDLYRSSQNEEEEETVLHFDMHAYRQEQLFSAISNYYLMKDYQSQYLAKRQLIRELEWMASTKVGVVVVAIVIAAIYNAIVAAPLDDGVYVNADGRAVVYIYSLLRQRQMMYEQVCDAVVAAEGTAVVMLARDGADRDVRGDCTSNEAFGGNSK</sequence>
<proteinExistence type="predicted"/>